<gene>
    <name evidence="3" type="ORF">BG653_00434</name>
</gene>
<sequence>MATRTAHAGGMSTTRPSGRRGTGTPSSGLLGRAGSGTLPARRWQPGPRGVAFGGRPGVAEGGRGARLVRSGGMTNASADRASGPTRRTTLTGLVGGAGALLAAGCSASPATAPTTRRTARAYASASDPTPGVMTLFKDPAFNFNGLLALGGSGYGSAEVGEVLTAVNTINKAGLSAQSYTETFKTLGDQLRKPPSSGKPDTQTTRFRALRAAQYYAQALFFVLGSDTPGSEEALYKAGRGAWDAFCERCDPVPVTARVPYGKTPLPVWFFRPDSSGERRPTVILTNGSDGQNVDMWTYGVAAALQRGWNALVYDGPGQGQLLFVDQVVFTPRWENVVTPLVDWLSARPDVDTGKIALTGLSMAGDLAPRAAAFEHRIAALAAMPGVLSPWLGFPPEIREILIPGNKEKTNAIWNKEVVPGLSPAEAATLKKRFEPFSAPAMLAARAGKMFTDFYTPATLITSLDITDVVRRIKMPTLVLDYEFEQFYPGQPRQMFEKLTAPKDYVKLTAATGAQLHCSPMAPQQHCEVVFDWLDEKLSGS</sequence>
<organism evidence="3 4">
    <name type="scientific">Streptomyces platensis</name>
    <dbReference type="NCBI Taxonomy" id="58346"/>
    <lineage>
        <taxon>Bacteria</taxon>
        <taxon>Bacillati</taxon>
        <taxon>Actinomycetota</taxon>
        <taxon>Actinomycetes</taxon>
        <taxon>Kitasatosporales</taxon>
        <taxon>Streptomycetaceae</taxon>
        <taxon>Streptomyces</taxon>
    </lineage>
</organism>
<protein>
    <submittedName>
        <fullName evidence="3">Alpha/beta hydrolase family protein</fullName>
    </submittedName>
</protein>
<proteinExistence type="inferred from homology"/>
<evidence type="ECO:0000313" key="3">
    <source>
        <dbReference type="EMBL" id="OSY47803.1"/>
    </source>
</evidence>
<comment type="caution">
    <text evidence="3">The sequence shown here is derived from an EMBL/GenBank/DDBJ whole genome shotgun (WGS) entry which is preliminary data.</text>
</comment>
<evidence type="ECO:0000313" key="4">
    <source>
        <dbReference type="Proteomes" id="UP000194225"/>
    </source>
</evidence>
<evidence type="ECO:0000256" key="1">
    <source>
        <dbReference type="ARBA" id="ARBA00008645"/>
    </source>
</evidence>
<evidence type="ECO:0000256" key="2">
    <source>
        <dbReference type="SAM" id="MobiDB-lite"/>
    </source>
</evidence>
<dbReference type="EMBL" id="MIGA01000002">
    <property type="protein sequence ID" value="OSY47803.1"/>
    <property type="molecule type" value="Genomic_DNA"/>
</dbReference>
<dbReference type="Gene3D" id="1.20.1440.110">
    <property type="entry name" value="acylaminoacyl peptidase"/>
    <property type="match status" value="1"/>
</dbReference>
<reference evidence="3 4" key="1">
    <citation type="submission" date="2016-09" db="EMBL/GenBank/DDBJ databases">
        <title>Streptomyces platensis DSM40041, a candidate organism with high potential of specific P450 cytochromes.</title>
        <authorList>
            <person name="Grumaz C."/>
            <person name="Vainshtein Y."/>
            <person name="Kirstahler P."/>
            <person name="Sohn K."/>
        </authorList>
    </citation>
    <scope>NUCLEOTIDE SEQUENCE [LARGE SCALE GENOMIC DNA]</scope>
    <source>
        <strain evidence="3 4">DSM 40041</strain>
    </source>
</reference>
<dbReference type="SUPFAM" id="SSF53474">
    <property type="entry name" value="alpha/beta-Hydrolases"/>
    <property type="match status" value="1"/>
</dbReference>
<keyword evidence="4" id="KW-1185">Reference proteome</keyword>
<accession>A0ABX3Y4Y3</accession>
<dbReference type="InterPro" id="IPR050261">
    <property type="entry name" value="FrsA_esterase"/>
</dbReference>
<dbReference type="PANTHER" id="PTHR22946:SF12">
    <property type="entry name" value="CONIDIAL PIGMENT BIOSYNTHESIS PROTEIN AYG1 (AFU_ORTHOLOGUE AFUA_2G17550)"/>
    <property type="match status" value="1"/>
</dbReference>
<dbReference type="PANTHER" id="PTHR22946">
    <property type="entry name" value="DIENELACTONE HYDROLASE DOMAIN-CONTAINING PROTEIN-RELATED"/>
    <property type="match status" value="1"/>
</dbReference>
<keyword evidence="3" id="KW-0378">Hydrolase</keyword>
<dbReference type="Proteomes" id="UP000194225">
    <property type="component" value="Unassembled WGS sequence"/>
</dbReference>
<feature type="region of interest" description="Disordered" evidence="2">
    <location>
        <begin position="1"/>
        <end position="84"/>
    </location>
</feature>
<dbReference type="Gene3D" id="3.40.50.1820">
    <property type="entry name" value="alpha/beta hydrolase"/>
    <property type="match status" value="1"/>
</dbReference>
<feature type="compositionally biased region" description="Gly residues" evidence="2">
    <location>
        <begin position="51"/>
        <end position="64"/>
    </location>
</feature>
<name>A0ABX3Y4Y3_STRPT</name>
<comment type="similarity">
    <text evidence="1">Belongs to the AB hydrolase superfamily.</text>
</comment>
<dbReference type="InterPro" id="IPR029058">
    <property type="entry name" value="AB_hydrolase_fold"/>
</dbReference>
<dbReference type="GO" id="GO:0016787">
    <property type="term" value="F:hydrolase activity"/>
    <property type="evidence" value="ECO:0007669"/>
    <property type="project" value="UniProtKB-KW"/>
</dbReference>